<dbReference type="OrthoDB" id="8076805at2"/>
<gene>
    <name evidence="1" type="ORF">D3227_35910</name>
</gene>
<protein>
    <submittedName>
        <fullName evidence="1">Uncharacterized protein</fullName>
    </submittedName>
</protein>
<dbReference type="Proteomes" id="UP000272706">
    <property type="component" value="Unassembled WGS sequence"/>
</dbReference>
<reference evidence="1 2" key="1">
    <citation type="submission" date="2018-09" db="EMBL/GenBank/DDBJ databases">
        <title>Mesorhizobium carmichaelinearum sp. nov. isolated from Carmichaelinea spp. root nodules in New Zealand.</title>
        <authorList>
            <person name="De Meyer S.E."/>
        </authorList>
    </citation>
    <scope>NUCLEOTIDE SEQUENCE [LARGE SCALE GENOMIC DNA]</scope>
    <source>
        <strain evidence="1 2">ICMP19557</strain>
    </source>
</reference>
<organism evidence="1 2">
    <name type="scientific">Mesorhizobium waimense</name>
    <dbReference type="NCBI Taxonomy" id="1300307"/>
    <lineage>
        <taxon>Bacteria</taxon>
        <taxon>Pseudomonadati</taxon>
        <taxon>Pseudomonadota</taxon>
        <taxon>Alphaproteobacteria</taxon>
        <taxon>Hyphomicrobiales</taxon>
        <taxon>Phyllobacteriaceae</taxon>
        <taxon>Mesorhizobium</taxon>
    </lineage>
</organism>
<dbReference type="RefSeq" id="WP_120018850.1">
    <property type="nucleotide sequence ID" value="NZ_QZWZ01000060.1"/>
</dbReference>
<sequence>MGEVSYSAIDRAYPYQVALPDDICCMHNLTLIMEFCETRGLHHLTQHVTAVWPNGKQEHYRLHCFADLASAEPFRDHFGGVMFDPKRDRENSRARGAWHRKDEYKRILESGPLRVPEILRV</sequence>
<dbReference type="AlphaFoldDB" id="A0A3A5K680"/>
<dbReference type="EMBL" id="QZWZ01000060">
    <property type="protein sequence ID" value="RJT27744.1"/>
    <property type="molecule type" value="Genomic_DNA"/>
</dbReference>
<evidence type="ECO:0000313" key="1">
    <source>
        <dbReference type="EMBL" id="RJT27744.1"/>
    </source>
</evidence>
<evidence type="ECO:0000313" key="2">
    <source>
        <dbReference type="Proteomes" id="UP000272706"/>
    </source>
</evidence>
<comment type="caution">
    <text evidence="1">The sequence shown here is derived from an EMBL/GenBank/DDBJ whole genome shotgun (WGS) entry which is preliminary data.</text>
</comment>
<keyword evidence="2" id="KW-1185">Reference proteome</keyword>
<accession>A0A3A5K680</accession>
<proteinExistence type="predicted"/>
<name>A0A3A5K680_9HYPH</name>